<proteinExistence type="predicted"/>
<dbReference type="SMART" id="SM00326">
    <property type="entry name" value="SH3"/>
    <property type="match status" value="1"/>
</dbReference>
<dbReference type="FunFam" id="2.30.30.40:FF:000035">
    <property type="entry name" value="SH3 domain containing protein"/>
    <property type="match status" value="1"/>
</dbReference>
<feature type="compositionally biased region" description="Basic and acidic residues" evidence="3">
    <location>
        <begin position="570"/>
        <end position="579"/>
    </location>
</feature>
<feature type="compositionally biased region" description="Acidic residues" evidence="3">
    <location>
        <begin position="866"/>
        <end position="878"/>
    </location>
</feature>
<protein>
    <recommendedName>
        <fullName evidence="4">SH3 domain-containing protein</fullName>
    </recommendedName>
</protein>
<feature type="compositionally biased region" description="Polar residues" evidence="3">
    <location>
        <begin position="745"/>
        <end position="759"/>
    </location>
</feature>
<evidence type="ECO:0000256" key="2">
    <source>
        <dbReference type="PROSITE-ProRule" id="PRU00192"/>
    </source>
</evidence>
<dbReference type="PANTHER" id="PTHR47775:SF1">
    <property type="entry name" value="BUD SITE SELECTION PROTEIN 14"/>
    <property type="match status" value="1"/>
</dbReference>
<dbReference type="GO" id="GO:0030950">
    <property type="term" value="P:establishment or maintenance of actin cytoskeleton polarity"/>
    <property type="evidence" value="ECO:0007669"/>
    <property type="project" value="TreeGrafter"/>
</dbReference>
<feature type="compositionally biased region" description="Basic and acidic residues" evidence="3">
    <location>
        <begin position="255"/>
        <end position="305"/>
    </location>
</feature>
<feature type="domain" description="SH3" evidence="4">
    <location>
        <begin position="367"/>
        <end position="428"/>
    </location>
</feature>
<sequence length="1075" mass="118296">MTRPEIIRADSIDLQDRDNPSAKSHPARPSPLKTIQSANGTGTANVAPHQAETIREVAAEQAEQELRSPRVSWANGDTGDLQQYAEDLAASVTNSLHAQSRNHYHNGGEMATHHQDDLSVAQNGDLVSRDDIEDGDLDGDDGDLDDDDMMDKISSSPSIDDGGSPCQLPPLSNPQQCVPRCSSPAPICFSEARSSSPYLDLPDYLPIQLPLKQAAKVSADSPPRHHHLPGAWPDELNDLDESDEQTSDNVTARYMGDDTREMGTNLSREKPQGLDYNGHKYGEGTETREAEQAMEDDMSRQDPRENQTDIDEAIGMEDEFDDIEDLIVPYEGSTDEDDDDDLSFESKDPRFVDSGWGGECLHDTEDIDFELVYALHTFIATVEGQANATKGDAMVLLDDSNSYWWLVRVVKDASIGYLPAEHIETPTERLARLNKHRNIDLSATMLGDQADKAKNSLMTAVRRRKAKNVSFAAPTYVDYSDFDYSTDEEEAEAELYAQQQQAQQQAAINRQLAEEGVDGDDSALVAPLRPKGQKSVQVIEPGDAEGDTSPSSAKGNRTSEEIFETNGVDGPKRRADGTVRDSFFKDDSVETKKITLTPNLLRDDGTVRASTDSDKGVRHRPSLDKMERIERELREDPKKGKDKKEKEKKGGFRSLFSRKDKRSKSIDDDDVFGKRSLDASAETVMSPTEREPEEVIDDYSSDKTSSSPQRNAAKLQKQQPRVEPPATRKPGPAPREGANGAELSSFVNEQRLKNVSNVPPASMRIVEPETQDVQDNAQKSRAPQPARLGSVDDYTQSTPMAGPVQAQSIDDKPGMSRMQIEDSDSDSGMDDYNATIRQMSSKSKPQEQPQEQPQEDIKEQLREQPQEELQEQPEEEPQQEQLLRPTLPGAFPDSYISTQSAQSDSTITEDKSAGAGAGVGAAQQGERERLSESPIQVSPITPSGDKPPGLMGDTSSQEDHSSQVSSPSPSPELIDREEAGGAHRNQDSITTSTSTTTVSTWNDTSLRAFFDSGSDIRDLLVVVYDKTDVEPVGPDHPVAGTLFKEQNAKLAEITTQLDNMLGDWLARKQRLRGTV</sequence>
<organism evidence="5 6">
    <name type="scientific">Cytospora schulzeri</name>
    <dbReference type="NCBI Taxonomy" id="448051"/>
    <lineage>
        <taxon>Eukaryota</taxon>
        <taxon>Fungi</taxon>
        <taxon>Dikarya</taxon>
        <taxon>Ascomycota</taxon>
        <taxon>Pezizomycotina</taxon>
        <taxon>Sordariomycetes</taxon>
        <taxon>Sordariomycetidae</taxon>
        <taxon>Diaporthales</taxon>
        <taxon>Cytosporaceae</taxon>
        <taxon>Cytospora</taxon>
    </lineage>
</organism>
<dbReference type="PROSITE" id="PS50002">
    <property type="entry name" value="SH3"/>
    <property type="match status" value="1"/>
</dbReference>
<keyword evidence="1 2" id="KW-0728">SH3 domain</keyword>
<feature type="compositionally biased region" description="Polar residues" evidence="3">
    <location>
        <begin position="92"/>
        <end position="101"/>
    </location>
</feature>
<feature type="compositionally biased region" description="Basic and acidic residues" evidence="3">
    <location>
        <begin position="973"/>
        <end position="986"/>
    </location>
</feature>
<dbReference type="InterPro" id="IPR053039">
    <property type="entry name" value="Polarity_Bud-Selection_Reg"/>
</dbReference>
<feature type="compositionally biased region" description="Basic and acidic residues" evidence="3">
    <location>
        <begin position="663"/>
        <end position="677"/>
    </location>
</feature>
<dbReference type="GO" id="GO:0051286">
    <property type="term" value="C:cell tip"/>
    <property type="evidence" value="ECO:0007669"/>
    <property type="project" value="TreeGrafter"/>
</dbReference>
<dbReference type="GO" id="GO:0015630">
    <property type="term" value="C:microtubule cytoskeleton"/>
    <property type="evidence" value="ECO:0007669"/>
    <property type="project" value="TreeGrafter"/>
</dbReference>
<feature type="region of interest" description="Disordered" evidence="3">
    <location>
        <begin position="92"/>
        <end position="179"/>
    </location>
</feature>
<keyword evidence="6" id="KW-1185">Reference proteome</keyword>
<feature type="region of interest" description="Disordered" evidence="3">
    <location>
        <begin position="597"/>
        <end position="996"/>
    </location>
</feature>
<evidence type="ECO:0000313" key="6">
    <source>
        <dbReference type="Proteomes" id="UP000283895"/>
    </source>
</evidence>
<dbReference type="SUPFAM" id="SSF50044">
    <property type="entry name" value="SH3-domain"/>
    <property type="match status" value="1"/>
</dbReference>
<feature type="compositionally biased region" description="Polar residues" evidence="3">
    <location>
        <begin position="33"/>
        <end position="44"/>
    </location>
</feature>
<gene>
    <name evidence="5" type="ORF">VMCG_07086</name>
</gene>
<evidence type="ECO:0000313" key="5">
    <source>
        <dbReference type="EMBL" id="ROV98336.1"/>
    </source>
</evidence>
<evidence type="ECO:0000259" key="4">
    <source>
        <dbReference type="PROSITE" id="PS50002"/>
    </source>
</evidence>
<reference evidence="5 6" key="1">
    <citation type="submission" date="2015-09" db="EMBL/GenBank/DDBJ databases">
        <title>Host preference determinants of Valsa canker pathogens revealed by comparative genomics.</title>
        <authorList>
            <person name="Yin Z."/>
            <person name="Huang L."/>
        </authorList>
    </citation>
    <scope>NUCLEOTIDE SEQUENCE [LARGE SCALE GENOMIC DNA]</scope>
    <source>
        <strain evidence="5 6">03-1</strain>
    </source>
</reference>
<dbReference type="STRING" id="356882.A0A423W4T3"/>
<name>A0A423W4T3_9PEZI</name>
<feature type="compositionally biased region" description="Basic and acidic residues" evidence="3">
    <location>
        <begin position="1"/>
        <end position="20"/>
    </location>
</feature>
<accession>A0A423W4T3</accession>
<evidence type="ECO:0000256" key="3">
    <source>
        <dbReference type="SAM" id="MobiDB-lite"/>
    </source>
</evidence>
<feature type="compositionally biased region" description="Low complexity" evidence="3">
    <location>
        <begin position="152"/>
        <end position="165"/>
    </location>
</feature>
<comment type="caution">
    <text evidence="5">The sequence shown here is derived from an EMBL/GenBank/DDBJ whole genome shotgun (WGS) entry which is preliminary data.</text>
</comment>
<feature type="region of interest" description="Disordered" evidence="3">
    <location>
        <begin position="215"/>
        <end position="305"/>
    </location>
</feature>
<feature type="compositionally biased region" description="Polar residues" evidence="3">
    <location>
        <begin position="895"/>
        <end position="906"/>
    </location>
</feature>
<dbReference type="PANTHER" id="PTHR47775">
    <property type="entry name" value="BUD SITE SELECTION PROTEIN 14"/>
    <property type="match status" value="1"/>
</dbReference>
<feature type="compositionally biased region" description="Basic and acidic residues" evidence="3">
    <location>
        <begin position="52"/>
        <end position="68"/>
    </location>
</feature>
<feature type="region of interest" description="Disordered" evidence="3">
    <location>
        <begin position="1"/>
        <end position="79"/>
    </location>
</feature>
<feature type="compositionally biased region" description="Basic and acidic residues" evidence="3">
    <location>
        <begin position="855"/>
        <end position="865"/>
    </location>
</feature>
<feature type="region of interest" description="Disordered" evidence="3">
    <location>
        <begin position="514"/>
        <end position="579"/>
    </location>
</feature>
<evidence type="ECO:0000256" key="1">
    <source>
        <dbReference type="ARBA" id="ARBA00022443"/>
    </source>
</evidence>
<dbReference type="OrthoDB" id="196165at2759"/>
<feature type="compositionally biased region" description="Basic and acidic residues" evidence="3">
    <location>
        <begin position="601"/>
        <end position="650"/>
    </location>
</feature>
<dbReference type="InterPro" id="IPR036028">
    <property type="entry name" value="SH3-like_dom_sf"/>
</dbReference>
<dbReference type="AlphaFoldDB" id="A0A423W4T3"/>
<feature type="compositionally biased region" description="Polar residues" evidence="3">
    <location>
        <begin position="771"/>
        <end position="781"/>
    </location>
</feature>
<dbReference type="GO" id="GO:0008104">
    <property type="term" value="P:intracellular protein localization"/>
    <property type="evidence" value="ECO:0007669"/>
    <property type="project" value="TreeGrafter"/>
</dbReference>
<feature type="compositionally biased region" description="Acidic residues" evidence="3">
    <location>
        <begin position="131"/>
        <end position="149"/>
    </location>
</feature>
<dbReference type="Proteomes" id="UP000283895">
    <property type="component" value="Unassembled WGS sequence"/>
</dbReference>
<feature type="compositionally biased region" description="Acidic residues" evidence="3">
    <location>
        <begin position="235"/>
        <end position="246"/>
    </location>
</feature>
<dbReference type="EMBL" id="LKEA01000026">
    <property type="protein sequence ID" value="ROV98336.1"/>
    <property type="molecule type" value="Genomic_DNA"/>
</dbReference>
<dbReference type="InterPro" id="IPR001452">
    <property type="entry name" value="SH3_domain"/>
</dbReference>
<dbReference type="Gene3D" id="2.30.30.40">
    <property type="entry name" value="SH3 Domains"/>
    <property type="match status" value="1"/>
</dbReference>